<proteinExistence type="predicted"/>
<dbReference type="Proteomes" id="UP000199315">
    <property type="component" value="Unassembled WGS sequence"/>
</dbReference>
<dbReference type="NCBIfam" id="NF033573">
    <property type="entry name" value="transpos_IS200"/>
    <property type="match status" value="1"/>
</dbReference>
<protein>
    <submittedName>
        <fullName evidence="2">Putative transposase</fullName>
    </submittedName>
</protein>
<keyword evidence="3" id="KW-1185">Reference proteome</keyword>
<evidence type="ECO:0000313" key="3">
    <source>
        <dbReference type="Proteomes" id="UP000199315"/>
    </source>
</evidence>
<gene>
    <name evidence="2" type="ORF">SAMN05421730_101770</name>
</gene>
<dbReference type="InterPro" id="IPR002686">
    <property type="entry name" value="Transposase_17"/>
</dbReference>
<dbReference type="PANTHER" id="PTHR33360">
    <property type="entry name" value="TRANSPOSASE FOR INSERTION SEQUENCE ELEMENT IS200"/>
    <property type="match status" value="1"/>
</dbReference>
<name>A0A1D3TVN7_9FIRM</name>
<dbReference type="GO" id="GO:0004803">
    <property type="term" value="F:transposase activity"/>
    <property type="evidence" value="ECO:0007669"/>
    <property type="project" value="InterPro"/>
</dbReference>
<dbReference type="AlphaFoldDB" id="A0A1D3TVN7"/>
<feature type="domain" description="Transposase IS200-like" evidence="1">
    <location>
        <begin position="29"/>
        <end position="148"/>
    </location>
</feature>
<dbReference type="PANTHER" id="PTHR33360:SF2">
    <property type="entry name" value="TRANSPOSASE FOR INSERTION SEQUENCE ELEMENT IS200"/>
    <property type="match status" value="1"/>
</dbReference>
<dbReference type="GO" id="GO:0003677">
    <property type="term" value="F:DNA binding"/>
    <property type="evidence" value="ECO:0007669"/>
    <property type="project" value="InterPro"/>
</dbReference>
<dbReference type="GO" id="GO:0006313">
    <property type="term" value="P:DNA transposition"/>
    <property type="evidence" value="ECO:0007669"/>
    <property type="project" value="InterPro"/>
</dbReference>
<dbReference type="EMBL" id="FMKA01000017">
    <property type="protein sequence ID" value="SCP98203.1"/>
    <property type="molecule type" value="Genomic_DNA"/>
</dbReference>
<sequence>MHNVWYHISMIKTSDSPKENKLTYGRGYVYSLQYHIVWCTKYRKAVLSNGIDEQCKVLLSNMSEKYRFKIIAIEVMPDHIHLLLDCRPQFMISDMVKIFKGNIARRLFLDYPDLKKQLWGGHLWNPSYCVVTVSDRSNEQVAHYINTQKKK</sequence>
<dbReference type="Gene3D" id="3.30.70.1290">
    <property type="entry name" value="Transposase IS200-like"/>
    <property type="match status" value="1"/>
</dbReference>
<dbReference type="SUPFAM" id="SSF143422">
    <property type="entry name" value="Transposase IS200-like"/>
    <property type="match status" value="1"/>
</dbReference>
<reference evidence="2 3" key="1">
    <citation type="submission" date="2016-09" db="EMBL/GenBank/DDBJ databases">
        <authorList>
            <person name="Capua I."/>
            <person name="De Benedictis P."/>
            <person name="Joannis T."/>
            <person name="Lombin L.H."/>
            <person name="Cattoli G."/>
        </authorList>
    </citation>
    <scope>NUCLEOTIDE SEQUENCE [LARGE SCALE GENOMIC DNA]</scope>
    <source>
        <strain evidence="2 3">GluBS11</strain>
    </source>
</reference>
<evidence type="ECO:0000259" key="1">
    <source>
        <dbReference type="SMART" id="SM01321"/>
    </source>
</evidence>
<dbReference type="Pfam" id="PF01797">
    <property type="entry name" value="Y1_Tnp"/>
    <property type="match status" value="1"/>
</dbReference>
<organism evidence="2 3">
    <name type="scientific">Anaerobium acetethylicum</name>
    <dbReference type="NCBI Taxonomy" id="1619234"/>
    <lineage>
        <taxon>Bacteria</taxon>
        <taxon>Bacillati</taxon>
        <taxon>Bacillota</taxon>
        <taxon>Clostridia</taxon>
        <taxon>Lachnospirales</taxon>
        <taxon>Lachnospiraceae</taxon>
        <taxon>Anaerobium</taxon>
    </lineage>
</organism>
<evidence type="ECO:0000313" key="2">
    <source>
        <dbReference type="EMBL" id="SCP98203.1"/>
    </source>
</evidence>
<dbReference type="STRING" id="1619234.SAMN05421730_101770"/>
<dbReference type="InterPro" id="IPR036515">
    <property type="entry name" value="Transposase_17_sf"/>
</dbReference>
<accession>A0A1D3TVN7</accession>
<dbReference type="SMART" id="SM01321">
    <property type="entry name" value="Y1_Tnp"/>
    <property type="match status" value="1"/>
</dbReference>